<dbReference type="RefSeq" id="WP_207328867.1">
    <property type="nucleotide sequence ID" value="NZ_JAFMYW010000002.1"/>
</dbReference>
<dbReference type="SUPFAM" id="SSF56784">
    <property type="entry name" value="HAD-like"/>
    <property type="match status" value="1"/>
</dbReference>
<keyword evidence="2" id="KW-1185">Reference proteome</keyword>
<dbReference type="Pfam" id="PF00702">
    <property type="entry name" value="Hydrolase"/>
    <property type="match status" value="1"/>
</dbReference>
<comment type="caution">
    <text evidence="1">The sequence shown here is derived from an EMBL/GenBank/DDBJ whole genome shotgun (WGS) entry which is preliminary data.</text>
</comment>
<dbReference type="Gene3D" id="1.10.150.240">
    <property type="entry name" value="Putative phosphatase, domain 2"/>
    <property type="match status" value="1"/>
</dbReference>
<dbReference type="InterPro" id="IPR036412">
    <property type="entry name" value="HAD-like_sf"/>
</dbReference>
<accession>A0ABS3JFZ3</accession>
<evidence type="ECO:0000313" key="1">
    <source>
        <dbReference type="EMBL" id="MBO0948924.1"/>
    </source>
</evidence>
<dbReference type="NCBIfam" id="TIGR01509">
    <property type="entry name" value="HAD-SF-IA-v3"/>
    <property type="match status" value="1"/>
</dbReference>
<dbReference type="PANTHER" id="PTHR43611">
    <property type="entry name" value="ALPHA-D-GLUCOSE 1-PHOSPHATE PHOSPHATASE"/>
    <property type="match status" value="1"/>
</dbReference>
<evidence type="ECO:0000313" key="2">
    <source>
        <dbReference type="Proteomes" id="UP000664628"/>
    </source>
</evidence>
<dbReference type="Proteomes" id="UP000664628">
    <property type="component" value="Unassembled WGS sequence"/>
</dbReference>
<dbReference type="CDD" id="cd02603">
    <property type="entry name" value="HAD_sEH-N_like"/>
    <property type="match status" value="1"/>
</dbReference>
<proteinExistence type="predicted"/>
<gene>
    <name evidence="1" type="ORF">J2I46_10050</name>
</gene>
<dbReference type="InterPro" id="IPR023198">
    <property type="entry name" value="PGP-like_dom2"/>
</dbReference>
<dbReference type="SFLD" id="SFLDS00003">
    <property type="entry name" value="Haloacid_Dehalogenase"/>
    <property type="match status" value="1"/>
</dbReference>
<dbReference type="InterPro" id="IPR006439">
    <property type="entry name" value="HAD-SF_hydro_IA"/>
</dbReference>
<dbReference type="Gene3D" id="3.40.50.1000">
    <property type="entry name" value="HAD superfamily/HAD-like"/>
    <property type="match status" value="1"/>
</dbReference>
<protein>
    <submittedName>
        <fullName evidence="1">HAD family phosphatase</fullName>
    </submittedName>
</protein>
<organism evidence="1 2">
    <name type="scientific">Fibrella forsythiae</name>
    <dbReference type="NCBI Taxonomy" id="2817061"/>
    <lineage>
        <taxon>Bacteria</taxon>
        <taxon>Pseudomonadati</taxon>
        <taxon>Bacteroidota</taxon>
        <taxon>Cytophagia</taxon>
        <taxon>Cytophagales</taxon>
        <taxon>Spirosomataceae</taxon>
        <taxon>Fibrella</taxon>
    </lineage>
</organism>
<sequence>MKNIIFDLGDVIIPIDLRAPLRNFAQLANRTEAEMEALWKQHGIWKQYETGLVDDEAFRAAVRSLVRDESDEPDRWADEIIDTAWNSVLLDLPVERIERIQSLKGKYRLFLLSNTNAIHIREVDNRLAELGQPSLESLFDQVYYSHIVRMLKPNPDIYGYVLEQANLEPSETLFLDDNLLNIQAAAALGIRAVQVVAPKTILDYLDEIGA</sequence>
<dbReference type="SFLD" id="SFLDG01129">
    <property type="entry name" value="C1.5:_HAD__Beta-PGM__Phosphata"/>
    <property type="match status" value="1"/>
</dbReference>
<reference evidence="1 2" key="1">
    <citation type="submission" date="2021-03" db="EMBL/GenBank/DDBJ databases">
        <title>Fibrella sp. HMF5405 genome sequencing and assembly.</title>
        <authorList>
            <person name="Kang H."/>
            <person name="Kim H."/>
            <person name="Bae S."/>
            <person name="Joh K."/>
        </authorList>
    </citation>
    <scope>NUCLEOTIDE SEQUENCE [LARGE SCALE GENOMIC DNA]</scope>
    <source>
        <strain evidence="1 2">HMF5405</strain>
    </source>
</reference>
<dbReference type="InterPro" id="IPR023214">
    <property type="entry name" value="HAD_sf"/>
</dbReference>
<dbReference type="PRINTS" id="PR00413">
    <property type="entry name" value="HADHALOGNASE"/>
</dbReference>
<name>A0ABS3JFZ3_9BACT</name>
<dbReference type="EMBL" id="JAFMYW010000002">
    <property type="protein sequence ID" value="MBO0948924.1"/>
    <property type="molecule type" value="Genomic_DNA"/>
</dbReference>
<dbReference type="PANTHER" id="PTHR43611:SF3">
    <property type="entry name" value="FLAVIN MONONUCLEOTIDE HYDROLASE 1, CHLOROPLATIC"/>
    <property type="match status" value="1"/>
</dbReference>